<dbReference type="PANTHER" id="PTHR43415">
    <property type="entry name" value="SPERMIDINE N(1)-ACETYLTRANSFERASE"/>
    <property type="match status" value="1"/>
</dbReference>
<dbReference type="GO" id="GO:0016747">
    <property type="term" value="F:acyltransferase activity, transferring groups other than amino-acyl groups"/>
    <property type="evidence" value="ECO:0007669"/>
    <property type="project" value="InterPro"/>
</dbReference>
<feature type="domain" description="N-acetyltransferase" evidence="1">
    <location>
        <begin position="10"/>
        <end position="179"/>
    </location>
</feature>
<sequence>MRNPFQSARLIYRAVESTDVDFIHSLNTNADNLINANFSLLRPRTHKSSEGIQQSKSEALLGVVICLPSPSEADNSAATPIGTPHLKSDMQHHRNAYLGINMSAAYQGKGYGSEAIRWALNWAFQMAGLHRVELSVFEWNEGARRLYEKLGFVAEGRQRQALWFDGRWWDMLYFGLLEEEWREKAEVVKLIE</sequence>
<gene>
    <name evidence="2" type="ORF">FIBSPDRAFT_916995</name>
</gene>
<dbReference type="InterPro" id="IPR016181">
    <property type="entry name" value="Acyl_CoA_acyltransferase"/>
</dbReference>
<dbReference type="PROSITE" id="PS51186">
    <property type="entry name" value="GNAT"/>
    <property type="match status" value="1"/>
</dbReference>
<dbReference type="Gene3D" id="3.40.630.30">
    <property type="match status" value="1"/>
</dbReference>
<dbReference type="InterPro" id="IPR000182">
    <property type="entry name" value="GNAT_dom"/>
</dbReference>
<dbReference type="AlphaFoldDB" id="A0A166TKB9"/>
<dbReference type="CDD" id="cd04301">
    <property type="entry name" value="NAT_SF"/>
    <property type="match status" value="1"/>
</dbReference>
<name>A0A166TKB9_9AGAM</name>
<keyword evidence="3" id="KW-1185">Reference proteome</keyword>
<evidence type="ECO:0000313" key="2">
    <source>
        <dbReference type="EMBL" id="KZP30707.1"/>
    </source>
</evidence>
<accession>A0A166TKB9</accession>
<dbReference type="EMBL" id="KV417492">
    <property type="protein sequence ID" value="KZP30707.1"/>
    <property type="molecule type" value="Genomic_DNA"/>
</dbReference>
<evidence type="ECO:0000313" key="3">
    <source>
        <dbReference type="Proteomes" id="UP000076532"/>
    </source>
</evidence>
<protein>
    <submittedName>
        <fullName evidence="2">GNAT family acetyltransferase</fullName>
    </submittedName>
</protein>
<organism evidence="2 3">
    <name type="scientific">Athelia psychrophila</name>
    <dbReference type="NCBI Taxonomy" id="1759441"/>
    <lineage>
        <taxon>Eukaryota</taxon>
        <taxon>Fungi</taxon>
        <taxon>Dikarya</taxon>
        <taxon>Basidiomycota</taxon>
        <taxon>Agaricomycotina</taxon>
        <taxon>Agaricomycetes</taxon>
        <taxon>Agaricomycetidae</taxon>
        <taxon>Atheliales</taxon>
        <taxon>Atheliaceae</taxon>
        <taxon>Athelia</taxon>
    </lineage>
</organism>
<dbReference type="SUPFAM" id="SSF55729">
    <property type="entry name" value="Acyl-CoA N-acyltransferases (Nat)"/>
    <property type="match status" value="1"/>
</dbReference>
<dbReference type="Pfam" id="PF13302">
    <property type="entry name" value="Acetyltransf_3"/>
    <property type="match status" value="1"/>
</dbReference>
<dbReference type="PANTHER" id="PTHR43415:SF3">
    <property type="entry name" value="GNAT-FAMILY ACETYLTRANSFERASE"/>
    <property type="match status" value="1"/>
</dbReference>
<proteinExistence type="predicted"/>
<evidence type="ECO:0000259" key="1">
    <source>
        <dbReference type="PROSITE" id="PS51186"/>
    </source>
</evidence>
<dbReference type="Proteomes" id="UP000076532">
    <property type="component" value="Unassembled WGS sequence"/>
</dbReference>
<reference evidence="2 3" key="1">
    <citation type="journal article" date="2016" name="Mol. Biol. Evol.">
        <title>Comparative Genomics of Early-Diverging Mushroom-Forming Fungi Provides Insights into the Origins of Lignocellulose Decay Capabilities.</title>
        <authorList>
            <person name="Nagy L.G."/>
            <person name="Riley R."/>
            <person name="Tritt A."/>
            <person name="Adam C."/>
            <person name="Daum C."/>
            <person name="Floudas D."/>
            <person name="Sun H."/>
            <person name="Yadav J.S."/>
            <person name="Pangilinan J."/>
            <person name="Larsson K.H."/>
            <person name="Matsuura K."/>
            <person name="Barry K."/>
            <person name="Labutti K."/>
            <person name="Kuo R."/>
            <person name="Ohm R.A."/>
            <person name="Bhattacharya S.S."/>
            <person name="Shirouzu T."/>
            <person name="Yoshinaga Y."/>
            <person name="Martin F.M."/>
            <person name="Grigoriev I.V."/>
            <person name="Hibbett D.S."/>
        </authorList>
    </citation>
    <scope>NUCLEOTIDE SEQUENCE [LARGE SCALE GENOMIC DNA]</scope>
    <source>
        <strain evidence="2 3">CBS 109695</strain>
    </source>
</reference>
<dbReference type="OrthoDB" id="630895at2759"/>